<gene>
    <name evidence="3" type="ORF">PABY_12200</name>
</gene>
<organism evidence="3 4">
    <name type="scientific">Pyrodictium abyssi</name>
    <dbReference type="NCBI Taxonomy" id="54256"/>
    <lineage>
        <taxon>Archaea</taxon>
        <taxon>Thermoproteota</taxon>
        <taxon>Thermoprotei</taxon>
        <taxon>Desulfurococcales</taxon>
        <taxon>Pyrodictiaceae</taxon>
        <taxon>Pyrodictium</taxon>
    </lineage>
</organism>
<dbReference type="EMBL" id="AP028907">
    <property type="protein sequence ID" value="BES81653.1"/>
    <property type="molecule type" value="Genomic_DNA"/>
</dbReference>
<evidence type="ECO:0000256" key="1">
    <source>
        <dbReference type="ARBA" id="ARBA00022448"/>
    </source>
</evidence>
<dbReference type="RefSeq" id="WP_338252919.1">
    <property type="nucleotide sequence ID" value="NZ_AP028907.1"/>
</dbReference>
<keyword evidence="4" id="KW-1185">Reference proteome</keyword>
<dbReference type="Pfam" id="PF01992">
    <property type="entry name" value="vATP-synt_AC39"/>
    <property type="match status" value="1"/>
</dbReference>
<dbReference type="SUPFAM" id="SSF103486">
    <property type="entry name" value="V-type ATP synthase subunit C"/>
    <property type="match status" value="1"/>
</dbReference>
<keyword evidence="2" id="KW-0406">Ion transport</keyword>
<evidence type="ECO:0000313" key="3">
    <source>
        <dbReference type="EMBL" id="BES81653.1"/>
    </source>
</evidence>
<dbReference type="InterPro" id="IPR036079">
    <property type="entry name" value="ATPase_csu/dsu_sf"/>
</dbReference>
<name>A0ABN6ZSU2_9CREN</name>
<sequence length="343" mass="38828">MLSRSETDLVTTYSVCAPRVAGVRSRLLTVDEITFLEASTSFRDLLRRLQSTRYGEYIRREEPSNCSELAFALRTPLVMTYKSFRRIVPSYALPVLDRYMESHIARNVRLYFKYTYTSDESALRHIDARIEAIQGHTELLGVYLSRGSRRDLVEALQRTGLSDYSALLRTLEPLLEKRRGPLALVDIAVEALSLSRLLYRAGRLPADERTRLESLLGVEAIRFVVLTMARATRLGLDMGQVSTLIPEPVGAMLLLYSEKPPALCRKLQVPLVLCRPESPMELASRLHSYAWKVAWRTSLWNQFSLAGVLAALKLLELEVQKLNSICIRAVAREYGYNLASSLG</sequence>
<dbReference type="InterPro" id="IPR002843">
    <property type="entry name" value="ATPase_V0-cplx_csu/dsu"/>
</dbReference>
<accession>A0ABN6ZSU2</accession>
<dbReference type="GeneID" id="89289238"/>
<keyword evidence="1" id="KW-0813">Transport</keyword>
<dbReference type="PANTHER" id="PTHR38682">
    <property type="entry name" value="V-TYPE ATP SYNTHASE SUBUNIT C"/>
    <property type="match status" value="1"/>
</dbReference>
<dbReference type="Proteomes" id="UP001341135">
    <property type="component" value="Chromosome"/>
</dbReference>
<dbReference type="PANTHER" id="PTHR38682:SF1">
    <property type="entry name" value="V-TYPE ATP SYNTHASE SUBUNIT C"/>
    <property type="match status" value="1"/>
</dbReference>
<dbReference type="InterPro" id="IPR050873">
    <property type="entry name" value="V-ATPase_V0D/AC39_subunit"/>
</dbReference>
<dbReference type="InterPro" id="IPR044911">
    <property type="entry name" value="V-type_ATPase_csu/dsu_dom_3"/>
</dbReference>
<proteinExistence type="predicted"/>
<protein>
    <submittedName>
        <fullName evidence="3">Uncharacterized protein</fullName>
    </submittedName>
</protein>
<evidence type="ECO:0000256" key="2">
    <source>
        <dbReference type="ARBA" id="ARBA00023065"/>
    </source>
</evidence>
<reference evidence="3 4" key="1">
    <citation type="submission" date="2023-09" db="EMBL/GenBank/DDBJ databases">
        <title>Pyrofollis japonicus gen. nov. sp. nov., a novel member of the family Pyrodictiaceae isolated from the Iheya North hydrothermal field.</title>
        <authorList>
            <person name="Miyazaki U."/>
            <person name="Sanari M."/>
            <person name="Tame A."/>
            <person name="Kitajima M."/>
            <person name="Okamoto A."/>
            <person name="Sawayama S."/>
            <person name="Miyazaki J."/>
            <person name="Takai K."/>
            <person name="Nakagawa S."/>
        </authorList>
    </citation>
    <scope>NUCLEOTIDE SEQUENCE [LARGE SCALE GENOMIC DNA]</scope>
    <source>
        <strain evidence="3 4">AV2</strain>
    </source>
</reference>
<dbReference type="Gene3D" id="1.10.132.50">
    <property type="entry name" value="ATP synthase (C/AC39) subunit, domain 3"/>
    <property type="match status" value="1"/>
</dbReference>
<evidence type="ECO:0000313" key="4">
    <source>
        <dbReference type="Proteomes" id="UP001341135"/>
    </source>
</evidence>